<keyword evidence="6" id="KW-0812">Transmembrane</keyword>
<dbReference type="CDD" id="cd00082">
    <property type="entry name" value="HisKA"/>
    <property type="match status" value="1"/>
</dbReference>
<dbReference type="InterPro" id="IPR005467">
    <property type="entry name" value="His_kinase_dom"/>
</dbReference>
<comment type="subcellular location">
    <subcellularLocation>
        <location evidence="2">Membrane</location>
        <topology evidence="2">Multi-pass membrane protein</topology>
    </subcellularLocation>
</comment>
<dbReference type="Pfam" id="PF02518">
    <property type="entry name" value="HATPase_c"/>
    <property type="match status" value="1"/>
</dbReference>
<comment type="catalytic activity">
    <reaction evidence="1">
        <text>ATP + protein L-histidine = ADP + protein N-phospho-L-histidine.</text>
        <dbReference type="EC" id="2.7.13.3"/>
    </reaction>
</comment>
<dbReference type="EC" id="2.7.13.3" evidence="3"/>
<reference evidence="15 16" key="1">
    <citation type="submission" date="2015-03" db="EMBL/GenBank/DDBJ databases">
        <authorList>
            <person name="Lepp D."/>
            <person name="Hassan Y.I."/>
            <person name="Li X.-Z."/>
            <person name="Zhou T."/>
        </authorList>
    </citation>
    <scope>NUCLEOTIDE SEQUENCE [LARGE SCALE GENOMIC DNA]</scope>
    <source>
        <strain evidence="15 16">E84</strain>
    </source>
</reference>
<keyword evidence="8" id="KW-0418">Kinase</keyword>
<dbReference type="Pfam" id="PF00512">
    <property type="entry name" value="HisKA"/>
    <property type="match status" value="1"/>
</dbReference>
<evidence type="ECO:0000256" key="4">
    <source>
        <dbReference type="ARBA" id="ARBA00022553"/>
    </source>
</evidence>
<evidence type="ECO:0000256" key="5">
    <source>
        <dbReference type="ARBA" id="ARBA00022679"/>
    </source>
</evidence>
<dbReference type="GO" id="GO:0005524">
    <property type="term" value="F:ATP binding"/>
    <property type="evidence" value="ECO:0007669"/>
    <property type="project" value="UniProtKB-KW"/>
</dbReference>
<dbReference type="InterPro" id="IPR003660">
    <property type="entry name" value="HAMP_dom"/>
</dbReference>
<dbReference type="AlphaFoldDB" id="A0A0F5QJX6"/>
<dbReference type="Pfam" id="PF08521">
    <property type="entry name" value="2CSK_N"/>
    <property type="match status" value="1"/>
</dbReference>
<evidence type="ECO:0000313" key="15">
    <source>
        <dbReference type="EMBL" id="KKC41003.1"/>
    </source>
</evidence>
<name>A0A0F5QJX6_9HYPH</name>
<dbReference type="PANTHER" id="PTHR45436">
    <property type="entry name" value="SENSOR HISTIDINE KINASE YKOH"/>
    <property type="match status" value="1"/>
</dbReference>
<sequence>MRHSIRARLLLILLITTGVAWLSAAAWIYTNTQRQVEHVLDARLEESARMVSSLMSTDTVEAAMSAVASPDSLPAIERQSPYLRQLSCQIWSMSGKLVSQSEGAPDVPLALSGDGFSERSINGDSWRVFTVSNAERGVQVMVGDSVEVRRTLVFGVMQGTLLPMLALLPIAGLLIWFSVRRGLSPLDEMAATLANRAADDLQPVDTTRAPTELGPITSSINALLSRVASARARETTFTAFAAHELKTPLAGLKTQAQIALASQDSAIRDHALKQISSGVDRSARMVRQLLDLTAADAPGSVSQAAASIGSVVRDVVASLDHVAERRRVTTVCSGEETSAAIACDVTLAGIAIRNIVENAIAYTPEGGEVRVAITRASGVVSVVVDDDGPGMAAADLAHVGERFFRARDASSFGSGLGLSIAETVMTRCGGTLALTNRADGTGLSVRLTFPMSAA</sequence>
<dbReference type="SUPFAM" id="SSF47384">
    <property type="entry name" value="Homodimeric domain of signal transducing histidine kinase"/>
    <property type="match status" value="1"/>
</dbReference>
<evidence type="ECO:0000256" key="1">
    <source>
        <dbReference type="ARBA" id="ARBA00000085"/>
    </source>
</evidence>
<dbReference type="InterPro" id="IPR036890">
    <property type="entry name" value="HATPase_C_sf"/>
</dbReference>
<accession>A0A0F5QJX6</accession>
<evidence type="ECO:0000313" key="16">
    <source>
        <dbReference type="Proteomes" id="UP000033411"/>
    </source>
</evidence>
<dbReference type="OrthoDB" id="9809766at2"/>
<dbReference type="GO" id="GO:0005886">
    <property type="term" value="C:plasma membrane"/>
    <property type="evidence" value="ECO:0007669"/>
    <property type="project" value="TreeGrafter"/>
</dbReference>
<dbReference type="CDD" id="cd00075">
    <property type="entry name" value="HATPase"/>
    <property type="match status" value="1"/>
</dbReference>
<dbReference type="PRINTS" id="PR00344">
    <property type="entry name" value="BCTRLSENSOR"/>
</dbReference>
<dbReference type="Gene3D" id="1.10.287.130">
    <property type="match status" value="1"/>
</dbReference>
<dbReference type="GO" id="GO:0000155">
    <property type="term" value="F:phosphorelay sensor kinase activity"/>
    <property type="evidence" value="ECO:0007669"/>
    <property type="project" value="InterPro"/>
</dbReference>
<dbReference type="InterPro" id="IPR004358">
    <property type="entry name" value="Sig_transdc_His_kin-like_C"/>
</dbReference>
<dbReference type="InterPro" id="IPR013727">
    <property type="entry name" value="2CSK_N"/>
</dbReference>
<evidence type="ECO:0000259" key="14">
    <source>
        <dbReference type="PROSITE" id="PS50885"/>
    </source>
</evidence>
<evidence type="ECO:0000256" key="3">
    <source>
        <dbReference type="ARBA" id="ARBA00012438"/>
    </source>
</evidence>
<keyword evidence="5" id="KW-0808">Transferase</keyword>
<dbReference type="SMART" id="SM00388">
    <property type="entry name" value="HisKA"/>
    <property type="match status" value="1"/>
</dbReference>
<dbReference type="Gene3D" id="3.30.565.10">
    <property type="entry name" value="Histidine kinase-like ATPase, C-terminal domain"/>
    <property type="match status" value="1"/>
</dbReference>
<keyword evidence="11" id="KW-0902">Two-component regulatory system</keyword>
<dbReference type="PATRIC" id="fig|1293439.3.peg.2831"/>
<evidence type="ECO:0000256" key="12">
    <source>
        <dbReference type="ARBA" id="ARBA00023136"/>
    </source>
</evidence>
<proteinExistence type="predicted"/>
<evidence type="ECO:0000256" key="8">
    <source>
        <dbReference type="ARBA" id="ARBA00022777"/>
    </source>
</evidence>
<evidence type="ECO:0000256" key="7">
    <source>
        <dbReference type="ARBA" id="ARBA00022741"/>
    </source>
</evidence>
<dbReference type="PROSITE" id="PS50109">
    <property type="entry name" value="HIS_KIN"/>
    <property type="match status" value="1"/>
</dbReference>
<keyword evidence="4" id="KW-0597">Phosphoprotein</keyword>
<comment type="caution">
    <text evidence="15">The sequence shown here is derived from an EMBL/GenBank/DDBJ whole genome shotgun (WGS) entry which is preliminary data.</text>
</comment>
<evidence type="ECO:0000256" key="11">
    <source>
        <dbReference type="ARBA" id="ARBA00023012"/>
    </source>
</evidence>
<keyword evidence="12" id="KW-0472">Membrane</keyword>
<keyword evidence="9" id="KW-0067">ATP-binding</keyword>
<dbReference type="InterPro" id="IPR003594">
    <property type="entry name" value="HATPase_dom"/>
</dbReference>
<dbReference type="SMART" id="SM00387">
    <property type="entry name" value="HATPase_c"/>
    <property type="match status" value="1"/>
</dbReference>
<dbReference type="InterPro" id="IPR050428">
    <property type="entry name" value="TCS_sensor_his_kinase"/>
</dbReference>
<dbReference type="STRING" id="1293439.WH87_02320"/>
<gene>
    <name evidence="15" type="ORF">WH87_02320</name>
</gene>
<keyword evidence="16" id="KW-1185">Reference proteome</keyword>
<dbReference type="InterPro" id="IPR003661">
    <property type="entry name" value="HisK_dim/P_dom"/>
</dbReference>
<dbReference type="InterPro" id="IPR036097">
    <property type="entry name" value="HisK_dim/P_sf"/>
</dbReference>
<evidence type="ECO:0000256" key="10">
    <source>
        <dbReference type="ARBA" id="ARBA00022989"/>
    </source>
</evidence>
<dbReference type="SUPFAM" id="SSF55874">
    <property type="entry name" value="ATPase domain of HSP90 chaperone/DNA topoisomerase II/histidine kinase"/>
    <property type="match status" value="1"/>
</dbReference>
<evidence type="ECO:0000256" key="2">
    <source>
        <dbReference type="ARBA" id="ARBA00004141"/>
    </source>
</evidence>
<keyword evidence="10" id="KW-1133">Transmembrane helix</keyword>
<feature type="domain" description="HAMP" evidence="14">
    <location>
        <begin position="180"/>
        <end position="232"/>
    </location>
</feature>
<dbReference type="PROSITE" id="PS50885">
    <property type="entry name" value="HAMP"/>
    <property type="match status" value="1"/>
</dbReference>
<organism evidence="15 16">
    <name type="scientific">Devosia epidermidihirudinis</name>
    <dbReference type="NCBI Taxonomy" id="1293439"/>
    <lineage>
        <taxon>Bacteria</taxon>
        <taxon>Pseudomonadati</taxon>
        <taxon>Pseudomonadota</taxon>
        <taxon>Alphaproteobacteria</taxon>
        <taxon>Hyphomicrobiales</taxon>
        <taxon>Devosiaceae</taxon>
        <taxon>Devosia</taxon>
    </lineage>
</organism>
<keyword evidence="7" id="KW-0547">Nucleotide-binding</keyword>
<dbReference type="PANTHER" id="PTHR45436:SF14">
    <property type="entry name" value="SENSOR PROTEIN QSEC"/>
    <property type="match status" value="1"/>
</dbReference>
<evidence type="ECO:0000256" key="6">
    <source>
        <dbReference type="ARBA" id="ARBA00022692"/>
    </source>
</evidence>
<protein>
    <recommendedName>
        <fullName evidence="3">histidine kinase</fullName>
        <ecNumber evidence="3">2.7.13.3</ecNumber>
    </recommendedName>
</protein>
<dbReference type="EMBL" id="LANJ01000004">
    <property type="protein sequence ID" value="KKC41003.1"/>
    <property type="molecule type" value="Genomic_DNA"/>
</dbReference>
<dbReference type="RefSeq" id="WP_046139997.1">
    <property type="nucleotide sequence ID" value="NZ_LANJ01000004.1"/>
</dbReference>
<feature type="domain" description="Histidine kinase" evidence="13">
    <location>
        <begin position="240"/>
        <end position="453"/>
    </location>
</feature>
<dbReference type="Proteomes" id="UP000033411">
    <property type="component" value="Unassembled WGS sequence"/>
</dbReference>
<evidence type="ECO:0000259" key="13">
    <source>
        <dbReference type="PROSITE" id="PS50109"/>
    </source>
</evidence>
<evidence type="ECO:0000256" key="9">
    <source>
        <dbReference type="ARBA" id="ARBA00022840"/>
    </source>
</evidence>